<organism evidence="3">
    <name type="scientific">Arundo donax</name>
    <name type="common">Giant reed</name>
    <name type="synonym">Donax arundinaceus</name>
    <dbReference type="NCBI Taxonomy" id="35708"/>
    <lineage>
        <taxon>Eukaryota</taxon>
        <taxon>Viridiplantae</taxon>
        <taxon>Streptophyta</taxon>
        <taxon>Embryophyta</taxon>
        <taxon>Tracheophyta</taxon>
        <taxon>Spermatophyta</taxon>
        <taxon>Magnoliopsida</taxon>
        <taxon>Liliopsida</taxon>
        <taxon>Poales</taxon>
        <taxon>Poaceae</taxon>
        <taxon>PACMAD clade</taxon>
        <taxon>Arundinoideae</taxon>
        <taxon>Arundineae</taxon>
        <taxon>Arundo</taxon>
    </lineage>
</organism>
<dbReference type="EMBL" id="GBRH01274588">
    <property type="protein sequence ID" value="JAD23307.1"/>
    <property type="molecule type" value="Transcribed_RNA"/>
</dbReference>
<keyword evidence="2" id="KW-0732">Signal</keyword>
<sequence length="52" mass="5702">MTCTIPMLPINIFLFFFGSVSPIDHRCPFPHPRQACQSSSPSSRCTSACNGL</sequence>
<reference evidence="3" key="1">
    <citation type="submission" date="2014-09" db="EMBL/GenBank/DDBJ databases">
        <authorList>
            <person name="Magalhaes I.L.F."/>
            <person name="Oliveira U."/>
            <person name="Santos F.R."/>
            <person name="Vidigal T.H.D.A."/>
            <person name="Brescovit A.D."/>
            <person name="Santos A.J."/>
        </authorList>
    </citation>
    <scope>NUCLEOTIDE SEQUENCE</scope>
    <source>
        <tissue evidence="3">Shoot tissue taken approximately 20 cm above the soil surface</tissue>
    </source>
</reference>
<feature type="region of interest" description="Disordered" evidence="1">
    <location>
        <begin position="33"/>
        <end position="52"/>
    </location>
</feature>
<evidence type="ECO:0000313" key="3">
    <source>
        <dbReference type="EMBL" id="JAD23307.1"/>
    </source>
</evidence>
<name>A0A0A8YL92_ARUDO</name>
<evidence type="ECO:0000256" key="2">
    <source>
        <dbReference type="SAM" id="SignalP"/>
    </source>
</evidence>
<evidence type="ECO:0000256" key="1">
    <source>
        <dbReference type="SAM" id="MobiDB-lite"/>
    </source>
</evidence>
<protein>
    <submittedName>
        <fullName evidence="3">Uncharacterized protein</fullName>
    </submittedName>
</protein>
<proteinExistence type="predicted"/>
<reference evidence="3" key="2">
    <citation type="journal article" date="2015" name="Data Brief">
        <title>Shoot transcriptome of the giant reed, Arundo donax.</title>
        <authorList>
            <person name="Barrero R.A."/>
            <person name="Guerrero F.D."/>
            <person name="Moolhuijzen P."/>
            <person name="Goolsby J.A."/>
            <person name="Tidwell J."/>
            <person name="Bellgard S.E."/>
            <person name="Bellgard M.I."/>
        </authorList>
    </citation>
    <scope>NUCLEOTIDE SEQUENCE</scope>
    <source>
        <tissue evidence="3">Shoot tissue taken approximately 20 cm above the soil surface</tissue>
    </source>
</reference>
<dbReference type="AlphaFoldDB" id="A0A0A8YL92"/>
<accession>A0A0A8YL92</accession>
<feature type="signal peptide" evidence="2">
    <location>
        <begin position="1"/>
        <end position="22"/>
    </location>
</feature>
<feature type="chain" id="PRO_5002042177" evidence="2">
    <location>
        <begin position="23"/>
        <end position="52"/>
    </location>
</feature>